<reference evidence="1" key="1">
    <citation type="submission" date="2023-04" db="EMBL/GenBank/DDBJ databases">
        <title>Aspergillus oryzae NBRC 4228.</title>
        <authorList>
            <person name="Ichikawa N."/>
            <person name="Sato H."/>
            <person name="Tonouchi N."/>
        </authorList>
    </citation>
    <scope>NUCLEOTIDE SEQUENCE</scope>
    <source>
        <strain evidence="1">NBRC 4228</strain>
    </source>
</reference>
<evidence type="ECO:0000313" key="2">
    <source>
        <dbReference type="Proteomes" id="UP001165205"/>
    </source>
</evidence>
<dbReference type="Proteomes" id="UP001165205">
    <property type="component" value="Unassembled WGS sequence"/>
</dbReference>
<protein>
    <submittedName>
        <fullName evidence="1">Unnamed protein product</fullName>
    </submittedName>
</protein>
<name>A0AAN5C228_ASPOZ</name>
<sequence>METTHQVGFVDEVEMVNRINDKKTIPTALLPTKILLFPHLQRLTKSPLCSKLTSRPDLTHLGLHIATSRLVRVCIIFDHVDFFTAILPGPPGDSPP</sequence>
<gene>
    <name evidence="1" type="ORF">Aory04_001154900</name>
</gene>
<proteinExistence type="predicted"/>
<evidence type="ECO:0000313" key="1">
    <source>
        <dbReference type="EMBL" id="GMG36531.1"/>
    </source>
</evidence>
<dbReference type="EMBL" id="BSYA01000203">
    <property type="protein sequence ID" value="GMG36531.1"/>
    <property type="molecule type" value="Genomic_DNA"/>
</dbReference>
<organism evidence="1 2">
    <name type="scientific">Aspergillus oryzae</name>
    <name type="common">Yellow koji mold</name>
    <dbReference type="NCBI Taxonomy" id="5062"/>
    <lineage>
        <taxon>Eukaryota</taxon>
        <taxon>Fungi</taxon>
        <taxon>Dikarya</taxon>
        <taxon>Ascomycota</taxon>
        <taxon>Pezizomycotina</taxon>
        <taxon>Eurotiomycetes</taxon>
        <taxon>Eurotiomycetidae</taxon>
        <taxon>Eurotiales</taxon>
        <taxon>Aspergillaceae</taxon>
        <taxon>Aspergillus</taxon>
        <taxon>Aspergillus subgen. Circumdati</taxon>
    </lineage>
</organism>
<dbReference type="AlphaFoldDB" id="A0AAN5C228"/>
<accession>A0AAN5C228</accession>
<comment type="caution">
    <text evidence="1">The sequence shown here is derived from an EMBL/GenBank/DDBJ whole genome shotgun (WGS) entry which is preliminary data.</text>
</comment>